<proteinExistence type="predicted"/>
<dbReference type="PANTHER" id="PTHR21180:SF32">
    <property type="entry name" value="ENDONUCLEASE_EXONUCLEASE_PHOSPHATASE FAMILY DOMAIN-CONTAINING PROTEIN 1"/>
    <property type="match status" value="1"/>
</dbReference>
<dbReference type="SUPFAM" id="SSF47781">
    <property type="entry name" value="RuvA domain 2-like"/>
    <property type="match status" value="1"/>
</dbReference>
<gene>
    <name evidence="4" type="ORF">Sya03_53690</name>
</gene>
<keyword evidence="5" id="KW-1185">Reference proteome</keyword>
<dbReference type="AlphaFoldDB" id="A0A8J3YE23"/>
<feature type="compositionally biased region" description="Polar residues" evidence="1">
    <location>
        <begin position="1"/>
        <end position="16"/>
    </location>
</feature>
<dbReference type="InterPro" id="IPR051675">
    <property type="entry name" value="Endo/Exo/Phosphatase_dom_1"/>
</dbReference>
<protein>
    <recommendedName>
        <fullName evidence="3">Helix-hairpin-helix DNA-binding motif class 1 domain-containing protein</fullName>
    </recommendedName>
</protein>
<keyword evidence="2" id="KW-0472">Membrane</keyword>
<evidence type="ECO:0000256" key="1">
    <source>
        <dbReference type="SAM" id="MobiDB-lite"/>
    </source>
</evidence>
<keyword evidence="2" id="KW-0812">Transmembrane</keyword>
<dbReference type="GO" id="GO:0015628">
    <property type="term" value="P:protein secretion by the type II secretion system"/>
    <property type="evidence" value="ECO:0007669"/>
    <property type="project" value="TreeGrafter"/>
</dbReference>
<dbReference type="Gene3D" id="1.10.150.320">
    <property type="entry name" value="Photosystem II 12 kDa extrinsic protein"/>
    <property type="match status" value="1"/>
</dbReference>
<feature type="domain" description="Helix-hairpin-helix DNA-binding motif class 1" evidence="3">
    <location>
        <begin position="245"/>
        <end position="264"/>
    </location>
</feature>
<name>A0A8J3YE23_9ACTN</name>
<dbReference type="Pfam" id="PF10531">
    <property type="entry name" value="SLBB"/>
    <property type="match status" value="1"/>
</dbReference>
<evidence type="ECO:0000259" key="3">
    <source>
        <dbReference type="SMART" id="SM00278"/>
    </source>
</evidence>
<organism evidence="4 5">
    <name type="scientific">Spirilliplanes yamanashiensis</name>
    <dbReference type="NCBI Taxonomy" id="42233"/>
    <lineage>
        <taxon>Bacteria</taxon>
        <taxon>Bacillati</taxon>
        <taxon>Actinomycetota</taxon>
        <taxon>Actinomycetes</taxon>
        <taxon>Micromonosporales</taxon>
        <taxon>Micromonosporaceae</taxon>
        <taxon>Spirilliplanes</taxon>
    </lineage>
</organism>
<feature type="transmembrane region" description="Helical" evidence="2">
    <location>
        <begin position="108"/>
        <end position="125"/>
    </location>
</feature>
<dbReference type="Gene3D" id="3.10.560.10">
    <property type="entry name" value="Outer membrane lipoprotein wza domain like"/>
    <property type="match status" value="1"/>
</dbReference>
<dbReference type="GO" id="GO:0003677">
    <property type="term" value="F:DNA binding"/>
    <property type="evidence" value="ECO:0007669"/>
    <property type="project" value="InterPro"/>
</dbReference>
<evidence type="ECO:0000256" key="2">
    <source>
        <dbReference type="SAM" id="Phobius"/>
    </source>
</evidence>
<evidence type="ECO:0000313" key="5">
    <source>
        <dbReference type="Proteomes" id="UP000652013"/>
    </source>
</evidence>
<dbReference type="SMART" id="SM00278">
    <property type="entry name" value="HhH1"/>
    <property type="match status" value="2"/>
</dbReference>
<evidence type="ECO:0000313" key="4">
    <source>
        <dbReference type="EMBL" id="GIJ06017.1"/>
    </source>
</evidence>
<dbReference type="GO" id="GO:0006281">
    <property type="term" value="P:DNA repair"/>
    <property type="evidence" value="ECO:0007669"/>
    <property type="project" value="InterPro"/>
</dbReference>
<dbReference type="InterPro" id="IPR019554">
    <property type="entry name" value="Soluble_ligand-bd"/>
</dbReference>
<accession>A0A8J3YE23</accession>
<dbReference type="Proteomes" id="UP000652013">
    <property type="component" value="Unassembled WGS sequence"/>
</dbReference>
<sequence>MPTPYASTDSSATQPPHTADASAWPWETPDDPDQPNPPPTTTPERPVTSHRHRPIAHPEFPTTAHPEPPTTADLDPLAARPGAGAFSPVPGRLAGLTAFDPGRRGVKALAAVAAVVVLVAAFLAWRARPDTEPVPPPPPAAAVDTPAAPVTTPAAEVVVAVAGKVRKPGLVRLPPGSRVADAIAAAGGPTPGVDISLLNPARKVVDGELIAVGITPPPGVAAGPAPGGGAPAAGGLVNLNSATQADLETLPGVGPVLAKRILAHRDQKGGFRAVSDLRSVDGIGDSRYEQLKDLVTV</sequence>
<dbReference type="GO" id="GO:0015627">
    <property type="term" value="C:type II protein secretion system complex"/>
    <property type="evidence" value="ECO:0007669"/>
    <property type="project" value="TreeGrafter"/>
</dbReference>
<keyword evidence="2" id="KW-1133">Transmembrane helix</keyword>
<comment type="caution">
    <text evidence="4">The sequence shown here is derived from an EMBL/GenBank/DDBJ whole genome shotgun (WGS) entry which is preliminary data.</text>
</comment>
<dbReference type="Pfam" id="PF12836">
    <property type="entry name" value="HHH_3"/>
    <property type="match status" value="1"/>
</dbReference>
<dbReference type="InterPro" id="IPR010994">
    <property type="entry name" value="RuvA_2-like"/>
</dbReference>
<feature type="domain" description="Helix-hairpin-helix DNA-binding motif class 1" evidence="3">
    <location>
        <begin position="275"/>
        <end position="294"/>
    </location>
</feature>
<reference evidence="4" key="1">
    <citation type="submission" date="2021-01" db="EMBL/GenBank/DDBJ databases">
        <title>Whole genome shotgun sequence of Spirilliplanes yamanashiensis NBRC 15828.</title>
        <authorList>
            <person name="Komaki H."/>
            <person name="Tamura T."/>
        </authorList>
    </citation>
    <scope>NUCLEOTIDE SEQUENCE</scope>
    <source>
        <strain evidence="4">NBRC 15828</strain>
    </source>
</reference>
<feature type="region of interest" description="Disordered" evidence="1">
    <location>
        <begin position="1"/>
        <end position="89"/>
    </location>
</feature>
<dbReference type="InterPro" id="IPR003583">
    <property type="entry name" value="Hlx-hairpin-Hlx_DNA-bd_motif"/>
</dbReference>
<dbReference type="PANTHER" id="PTHR21180">
    <property type="entry name" value="ENDONUCLEASE/EXONUCLEASE/PHOSPHATASE FAMILY DOMAIN-CONTAINING PROTEIN 1"/>
    <property type="match status" value="1"/>
</dbReference>
<dbReference type="EMBL" id="BOOY01000037">
    <property type="protein sequence ID" value="GIJ06017.1"/>
    <property type="molecule type" value="Genomic_DNA"/>
</dbReference>